<name>A0A921UAI9_SORBI</name>
<evidence type="ECO:0000313" key="1">
    <source>
        <dbReference type="EMBL" id="KAG0523645.1"/>
    </source>
</evidence>
<dbReference type="Proteomes" id="UP000807115">
    <property type="component" value="Chromosome 7"/>
</dbReference>
<proteinExistence type="predicted"/>
<organism evidence="1 2">
    <name type="scientific">Sorghum bicolor</name>
    <name type="common">Sorghum</name>
    <name type="synonym">Sorghum vulgare</name>
    <dbReference type="NCBI Taxonomy" id="4558"/>
    <lineage>
        <taxon>Eukaryota</taxon>
        <taxon>Viridiplantae</taxon>
        <taxon>Streptophyta</taxon>
        <taxon>Embryophyta</taxon>
        <taxon>Tracheophyta</taxon>
        <taxon>Spermatophyta</taxon>
        <taxon>Magnoliopsida</taxon>
        <taxon>Liliopsida</taxon>
        <taxon>Poales</taxon>
        <taxon>Poaceae</taxon>
        <taxon>PACMAD clade</taxon>
        <taxon>Panicoideae</taxon>
        <taxon>Andropogonodae</taxon>
        <taxon>Andropogoneae</taxon>
        <taxon>Sorghinae</taxon>
        <taxon>Sorghum</taxon>
    </lineage>
</organism>
<protein>
    <submittedName>
        <fullName evidence="1">Uncharacterized protein</fullName>
    </submittedName>
</protein>
<dbReference type="EMBL" id="CM027686">
    <property type="protein sequence ID" value="KAG0523645.1"/>
    <property type="molecule type" value="Genomic_DNA"/>
</dbReference>
<accession>A0A921UAI9</accession>
<comment type="caution">
    <text evidence="1">The sequence shown here is derived from an EMBL/GenBank/DDBJ whole genome shotgun (WGS) entry which is preliminary data.</text>
</comment>
<dbReference type="AlphaFoldDB" id="A0A921UAI9"/>
<reference evidence="1" key="2">
    <citation type="submission" date="2020-10" db="EMBL/GenBank/DDBJ databases">
        <authorList>
            <person name="Cooper E.A."/>
            <person name="Brenton Z.W."/>
            <person name="Flinn B.S."/>
            <person name="Jenkins J."/>
            <person name="Shu S."/>
            <person name="Flowers D."/>
            <person name="Luo F."/>
            <person name="Wang Y."/>
            <person name="Xia P."/>
            <person name="Barry K."/>
            <person name="Daum C."/>
            <person name="Lipzen A."/>
            <person name="Yoshinaga Y."/>
            <person name="Schmutz J."/>
            <person name="Saski C."/>
            <person name="Vermerris W."/>
            <person name="Kresovich S."/>
        </authorList>
    </citation>
    <scope>NUCLEOTIDE SEQUENCE</scope>
</reference>
<sequence length="88" mass="10111">MLPFIRETLEANSTSGYMRGMVPTLDVSRVVAIKCIPILKNFPNSFCCKVMYTYGVSYYTKIVYALLQPAENNWSEKSWLKILFTDLS</sequence>
<gene>
    <name evidence="1" type="ORF">BDA96_07G140600</name>
</gene>
<evidence type="ECO:0000313" key="2">
    <source>
        <dbReference type="Proteomes" id="UP000807115"/>
    </source>
</evidence>
<reference evidence="1" key="1">
    <citation type="journal article" date="2019" name="BMC Genomics">
        <title>A new reference genome for Sorghum bicolor reveals high levels of sequence similarity between sweet and grain genotypes: implications for the genetics of sugar metabolism.</title>
        <authorList>
            <person name="Cooper E.A."/>
            <person name="Brenton Z.W."/>
            <person name="Flinn B.S."/>
            <person name="Jenkins J."/>
            <person name="Shu S."/>
            <person name="Flowers D."/>
            <person name="Luo F."/>
            <person name="Wang Y."/>
            <person name="Xia P."/>
            <person name="Barry K."/>
            <person name="Daum C."/>
            <person name="Lipzen A."/>
            <person name="Yoshinaga Y."/>
            <person name="Schmutz J."/>
            <person name="Saski C."/>
            <person name="Vermerris W."/>
            <person name="Kresovich S."/>
        </authorList>
    </citation>
    <scope>NUCLEOTIDE SEQUENCE</scope>
</reference>